<gene>
    <name evidence="1" type="ORF">F8C82_00010</name>
</gene>
<dbReference type="OrthoDB" id="9758209at2"/>
<comment type="caution">
    <text evidence="1">The sequence shown here is derived from an EMBL/GenBank/DDBJ whole genome shotgun (WGS) entry which is preliminary data.</text>
</comment>
<dbReference type="EMBL" id="WBVQ01000001">
    <property type="protein sequence ID" value="KAB2816818.1"/>
    <property type="molecule type" value="Genomic_DNA"/>
</dbReference>
<reference evidence="1 2" key="1">
    <citation type="submission" date="2019-10" db="EMBL/GenBank/DDBJ databases">
        <title>Genome sequence of Phaeocystidibacter marisrubri JCM30614 (type strain).</title>
        <authorList>
            <person name="Bowman J.P."/>
        </authorList>
    </citation>
    <scope>NUCLEOTIDE SEQUENCE [LARGE SCALE GENOMIC DNA]</scope>
    <source>
        <strain evidence="1 2">JCM 30614</strain>
    </source>
</reference>
<sequence>MRRIVQVEQCFITPRSLDLARPIGVTIADEFGNRFEIIERFTIGRRRDNKEYWASYKGDLIKFGTNPRFLAEGIGIDTRQLTQYFDELEEDEIKAPVARVHLLKSIATDSVNQQAWKD</sequence>
<name>A0A6L3ZGW4_9FLAO</name>
<evidence type="ECO:0000313" key="1">
    <source>
        <dbReference type="EMBL" id="KAB2816818.1"/>
    </source>
</evidence>
<keyword evidence="2" id="KW-1185">Reference proteome</keyword>
<organism evidence="1 2">
    <name type="scientific">Phaeocystidibacter marisrubri</name>
    <dbReference type="NCBI Taxonomy" id="1577780"/>
    <lineage>
        <taxon>Bacteria</taxon>
        <taxon>Pseudomonadati</taxon>
        <taxon>Bacteroidota</taxon>
        <taxon>Flavobacteriia</taxon>
        <taxon>Flavobacteriales</taxon>
        <taxon>Phaeocystidibacteraceae</taxon>
        <taxon>Phaeocystidibacter</taxon>
    </lineage>
</organism>
<accession>A0A6L3ZGW4</accession>
<dbReference type="Proteomes" id="UP000484164">
    <property type="component" value="Unassembled WGS sequence"/>
</dbReference>
<proteinExistence type="predicted"/>
<dbReference type="AlphaFoldDB" id="A0A6L3ZGW4"/>
<dbReference type="RefSeq" id="WP_151691390.1">
    <property type="nucleotide sequence ID" value="NZ_BMGX01000002.1"/>
</dbReference>
<evidence type="ECO:0000313" key="2">
    <source>
        <dbReference type="Proteomes" id="UP000484164"/>
    </source>
</evidence>
<protein>
    <submittedName>
        <fullName evidence="1">Uncharacterized protein</fullName>
    </submittedName>
</protein>